<gene>
    <name evidence="1" type="ORF">S12H4_07578</name>
</gene>
<dbReference type="AlphaFoldDB" id="X1QZW5"/>
<protein>
    <submittedName>
        <fullName evidence="1">Uncharacterized protein</fullName>
    </submittedName>
</protein>
<proteinExistence type="predicted"/>
<evidence type="ECO:0000313" key="1">
    <source>
        <dbReference type="EMBL" id="GAI60386.1"/>
    </source>
</evidence>
<reference evidence="1" key="1">
    <citation type="journal article" date="2014" name="Front. Microbiol.">
        <title>High frequency of phylogenetically diverse reductive dehalogenase-homologous genes in deep subseafloor sedimentary metagenomes.</title>
        <authorList>
            <person name="Kawai M."/>
            <person name="Futagami T."/>
            <person name="Toyoda A."/>
            <person name="Takaki Y."/>
            <person name="Nishi S."/>
            <person name="Hori S."/>
            <person name="Arai W."/>
            <person name="Tsubouchi T."/>
            <person name="Morono Y."/>
            <person name="Uchiyama I."/>
            <person name="Ito T."/>
            <person name="Fujiyama A."/>
            <person name="Inagaki F."/>
            <person name="Takami H."/>
        </authorList>
    </citation>
    <scope>NUCLEOTIDE SEQUENCE</scope>
    <source>
        <strain evidence="1">Expedition CK06-06</strain>
    </source>
</reference>
<comment type="caution">
    <text evidence="1">The sequence shown here is derived from an EMBL/GenBank/DDBJ whole genome shotgun (WGS) entry which is preliminary data.</text>
</comment>
<name>X1QZW5_9ZZZZ</name>
<accession>X1QZW5</accession>
<organism evidence="1">
    <name type="scientific">marine sediment metagenome</name>
    <dbReference type="NCBI Taxonomy" id="412755"/>
    <lineage>
        <taxon>unclassified sequences</taxon>
        <taxon>metagenomes</taxon>
        <taxon>ecological metagenomes</taxon>
    </lineage>
</organism>
<dbReference type="EMBL" id="BARW01002812">
    <property type="protein sequence ID" value="GAI60386.1"/>
    <property type="molecule type" value="Genomic_DNA"/>
</dbReference>
<sequence length="106" mass="11311">METVCLAKDVVAIRTETAFLDGVPDLDEDENFLAGFIHPEAVATATSDLTRDNFTDALWADAAEPAGADHILINVATREWKAGTALANGDSIWAVVIPKGERVLTS</sequence>